<dbReference type="SUPFAM" id="SSF48498">
    <property type="entry name" value="Tetracyclin repressor-like, C-terminal domain"/>
    <property type="match status" value="1"/>
</dbReference>
<feature type="region of interest" description="Disordered" evidence="5">
    <location>
        <begin position="218"/>
        <end position="244"/>
    </location>
</feature>
<keyword evidence="8" id="KW-1185">Reference proteome</keyword>
<dbReference type="PANTHER" id="PTHR30055:SF151">
    <property type="entry name" value="TRANSCRIPTIONAL REGULATORY PROTEIN"/>
    <property type="match status" value="1"/>
</dbReference>
<dbReference type="SUPFAM" id="SSF46689">
    <property type="entry name" value="Homeodomain-like"/>
    <property type="match status" value="1"/>
</dbReference>
<evidence type="ECO:0000313" key="8">
    <source>
        <dbReference type="Proteomes" id="UP001501736"/>
    </source>
</evidence>
<dbReference type="Gene3D" id="1.10.357.10">
    <property type="entry name" value="Tetracycline Repressor, domain 2"/>
    <property type="match status" value="1"/>
</dbReference>
<dbReference type="InterPro" id="IPR050109">
    <property type="entry name" value="HTH-type_TetR-like_transc_reg"/>
</dbReference>
<dbReference type="PROSITE" id="PS50977">
    <property type="entry name" value="HTH_TETR_2"/>
    <property type="match status" value="1"/>
</dbReference>
<evidence type="ECO:0000256" key="2">
    <source>
        <dbReference type="ARBA" id="ARBA00023125"/>
    </source>
</evidence>
<organism evidence="7 8">
    <name type="scientific">Nesterenkonia halobia</name>
    <dbReference type="NCBI Taxonomy" id="37922"/>
    <lineage>
        <taxon>Bacteria</taxon>
        <taxon>Bacillati</taxon>
        <taxon>Actinomycetota</taxon>
        <taxon>Actinomycetes</taxon>
        <taxon>Micrococcales</taxon>
        <taxon>Micrococcaceae</taxon>
        <taxon>Nesterenkonia</taxon>
    </lineage>
</organism>
<accession>A0ABP6RLD2</accession>
<evidence type="ECO:0000256" key="3">
    <source>
        <dbReference type="ARBA" id="ARBA00023163"/>
    </source>
</evidence>
<proteinExistence type="predicted"/>
<name>A0ABP6RLD2_9MICC</name>
<evidence type="ECO:0000259" key="6">
    <source>
        <dbReference type="PROSITE" id="PS50977"/>
    </source>
</evidence>
<dbReference type="Pfam" id="PF02909">
    <property type="entry name" value="TetR_C_1"/>
    <property type="match status" value="1"/>
</dbReference>
<gene>
    <name evidence="7" type="ORF">GCM10020260_21700</name>
</gene>
<dbReference type="InterPro" id="IPR004111">
    <property type="entry name" value="Repressor_TetR_C"/>
</dbReference>
<evidence type="ECO:0000313" key="7">
    <source>
        <dbReference type="EMBL" id="GAA3286618.1"/>
    </source>
</evidence>
<dbReference type="EMBL" id="BAAAYG010000009">
    <property type="protein sequence ID" value="GAA3286618.1"/>
    <property type="molecule type" value="Genomic_DNA"/>
</dbReference>
<dbReference type="PANTHER" id="PTHR30055">
    <property type="entry name" value="HTH-TYPE TRANSCRIPTIONAL REGULATOR RUTR"/>
    <property type="match status" value="1"/>
</dbReference>
<reference evidence="8" key="1">
    <citation type="journal article" date="2019" name="Int. J. Syst. Evol. Microbiol.">
        <title>The Global Catalogue of Microorganisms (GCM) 10K type strain sequencing project: providing services to taxonomists for standard genome sequencing and annotation.</title>
        <authorList>
            <consortium name="The Broad Institute Genomics Platform"/>
            <consortium name="The Broad Institute Genome Sequencing Center for Infectious Disease"/>
            <person name="Wu L."/>
            <person name="Ma J."/>
        </authorList>
    </citation>
    <scope>NUCLEOTIDE SEQUENCE [LARGE SCALE GENOMIC DNA]</scope>
    <source>
        <strain evidence="8">JCM 11483</strain>
    </source>
</reference>
<dbReference type="Pfam" id="PF00440">
    <property type="entry name" value="TetR_N"/>
    <property type="match status" value="1"/>
</dbReference>
<dbReference type="Gene3D" id="1.10.10.60">
    <property type="entry name" value="Homeodomain-like"/>
    <property type="match status" value="1"/>
</dbReference>
<keyword evidence="2 4" id="KW-0238">DNA-binding</keyword>
<protein>
    <submittedName>
        <fullName evidence="7">TetR/AcrR family transcriptional regulator</fullName>
    </submittedName>
</protein>
<keyword evidence="3" id="KW-0804">Transcription</keyword>
<evidence type="ECO:0000256" key="5">
    <source>
        <dbReference type="SAM" id="MobiDB-lite"/>
    </source>
</evidence>
<evidence type="ECO:0000256" key="1">
    <source>
        <dbReference type="ARBA" id="ARBA00023015"/>
    </source>
</evidence>
<sequence length="266" mass="28487">MAESTETGLPRAVAIAWGMQEVPQRGPSRGLSHERIVAAAVEIADADGLPAVTMQAVAKSLGFTTMSLYRYVSSKDELLRLMQDAALTVPETVRLDEDWRTALHQWAGLIRDAYRAHPWALSIPRDQTSVLMPNTMRTVDVALAAMRDLALDDAEKLGTIMVISQHAAGMVELELSLNDAGTLAITAEGAEMLGEVVTAERHPHLRALMARGHYVPLGGPSRDADGGADDAGADGAVPPPAEDVDEEYTFGLDLLLDGLAARAEDR</sequence>
<dbReference type="Proteomes" id="UP001501736">
    <property type="component" value="Unassembled WGS sequence"/>
</dbReference>
<keyword evidence="1" id="KW-0805">Transcription regulation</keyword>
<feature type="domain" description="HTH tetR-type" evidence="6">
    <location>
        <begin position="30"/>
        <end position="90"/>
    </location>
</feature>
<evidence type="ECO:0000256" key="4">
    <source>
        <dbReference type="PROSITE-ProRule" id="PRU00335"/>
    </source>
</evidence>
<dbReference type="RefSeq" id="WP_344721228.1">
    <property type="nucleotide sequence ID" value="NZ_BAAAYG010000009.1"/>
</dbReference>
<dbReference type="InterPro" id="IPR009057">
    <property type="entry name" value="Homeodomain-like_sf"/>
</dbReference>
<dbReference type="InterPro" id="IPR001647">
    <property type="entry name" value="HTH_TetR"/>
</dbReference>
<dbReference type="InterPro" id="IPR036271">
    <property type="entry name" value="Tet_transcr_reg_TetR-rel_C_sf"/>
</dbReference>
<comment type="caution">
    <text evidence="7">The sequence shown here is derived from an EMBL/GenBank/DDBJ whole genome shotgun (WGS) entry which is preliminary data.</text>
</comment>
<feature type="DNA-binding region" description="H-T-H motif" evidence="4">
    <location>
        <begin position="53"/>
        <end position="72"/>
    </location>
</feature>